<keyword evidence="3" id="KW-1185">Reference proteome</keyword>
<sequence>MEACSTFHPKPQPCPWRPTLFNPKPISHYRISCSNNNNNNIPRWDSNAETSSPRNFSFNNFKAKRPPQQDQQEEFGKKRRWWSDEAESPSFEEETSGGWEEVIDSLWIFKASLEQSSKSNAPGQHCLG</sequence>
<feature type="region of interest" description="Disordered" evidence="1">
    <location>
        <begin position="40"/>
        <end position="97"/>
    </location>
</feature>
<protein>
    <submittedName>
        <fullName evidence="2">Uncharacterized protein</fullName>
    </submittedName>
</protein>
<evidence type="ECO:0000313" key="3">
    <source>
        <dbReference type="Proteomes" id="UP000188354"/>
    </source>
</evidence>
<gene>
    <name evidence="2" type="ORF">TanjilG_07713</name>
</gene>
<evidence type="ECO:0000313" key="2">
    <source>
        <dbReference type="EMBL" id="OIW07671.1"/>
    </source>
</evidence>
<proteinExistence type="predicted"/>
<reference evidence="2 3" key="1">
    <citation type="journal article" date="2017" name="Plant Biotechnol. J.">
        <title>A comprehensive draft genome sequence for lupin (Lupinus angustifolius), an emerging health food: insights into plant-microbe interactions and legume evolution.</title>
        <authorList>
            <person name="Hane J.K."/>
            <person name="Ming Y."/>
            <person name="Kamphuis L.G."/>
            <person name="Nelson M.N."/>
            <person name="Garg G."/>
            <person name="Atkins C.A."/>
            <person name="Bayer P.E."/>
            <person name="Bravo A."/>
            <person name="Bringans S."/>
            <person name="Cannon S."/>
            <person name="Edwards D."/>
            <person name="Foley R."/>
            <person name="Gao L.L."/>
            <person name="Harrison M.J."/>
            <person name="Huang W."/>
            <person name="Hurgobin B."/>
            <person name="Li S."/>
            <person name="Liu C.W."/>
            <person name="McGrath A."/>
            <person name="Morahan G."/>
            <person name="Murray J."/>
            <person name="Weller J."/>
            <person name="Jian J."/>
            <person name="Singh K.B."/>
        </authorList>
    </citation>
    <scope>NUCLEOTIDE SEQUENCE [LARGE SCALE GENOMIC DNA]</scope>
    <source>
        <strain evidence="3">cv. Tanjil</strain>
        <tissue evidence="2">Whole plant</tissue>
    </source>
</reference>
<name>A0A4P1RC59_LUPAN</name>
<dbReference type="AlphaFoldDB" id="A0A4P1RC59"/>
<feature type="compositionally biased region" description="Polar residues" evidence="1">
    <location>
        <begin position="47"/>
        <end position="60"/>
    </location>
</feature>
<organism evidence="2 3">
    <name type="scientific">Lupinus angustifolius</name>
    <name type="common">Narrow-leaved blue lupine</name>
    <dbReference type="NCBI Taxonomy" id="3871"/>
    <lineage>
        <taxon>Eukaryota</taxon>
        <taxon>Viridiplantae</taxon>
        <taxon>Streptophyta</taxon>
        <taxon>Embryophyta</taxon>
        <taxon>Tracheophyta</taxon>
        <taxon>Spermatophyta</taxon>
        <taxon>Magnoliopsida</taxon>
        <taxon>eudicotyledons</taxon>
        <taxon>Gunneridae</taxon>
        <taxon>Pentapetalae</taxon>
        <taxon>rosids</taxon>
        <taxon>fabids</taxon>
        <taxon>Fabales</taxon>
        <taxon>Fabaceae</taxon>
        <taxon>Papilionoideae</taxon>
        <taxon>50 kb inversion clade</taxon>
        <taxon>genistoids sensu lato</taxon>
        <taxon>core genistoids</taxon>
        <taxon>Genisteae</taxon>
        <taxon>Lupinus</taxon>
    </lineage>
</organism>
<dbReference type="EMBL" id="CM007367">
    <property type="protein sequence ID" value="OIW07671.1"/>
    <property type="molecule type" value="Genomic_DNA"/>
</dbReference>
<feature type="compositionally biased region" description="Acidic residues" evidence="1">
    <location>
        <begin position="84"/>
        <end position="95"/>
    </location>
</feature>
<dbReference type="Proteomes" id="UP000188354">
    <property type="component" value="Chromosome LG07"/>
</dbReference>
<dbReference type="Gramene" id="OIW07671">
    <property type="protein sequence ID" value="OIW07671"/>
    <property type="gene ID" value="TanjilG_07713"/>
</dbReference>
<accession>A0A4P1RC59</accession>
<evidence type="ECO:0000256" key="1">
    <source>
        <dbReference type="SAM" id="MobiDB-lite"/>
    </source>
</evidence>